<dbReference type="HOGENOM" id="CLU_033758_0_0_1"/>
<evidence type="ECO:0000256" key="3">
    <source>
        <dbReference type="ARBA" id="ARBA00022692"/>
    </source>
</evidence>
<keyword evidence="6 8" id="KW-0675">Receptor</keyword>
<dbReference type="eggNOG" id="ENOG502T94A">
    <property type="taxonomic scope" value="Eukaryota"/>
</dbReference>
<dbReference type="STRING" id="7217.B3MKE0"/>
<dbReference type="GO" id="GO:0007165">
    <property type="term" value="P:signal transduction"/>
    <property type="evidence" value="ECO:0007669"/>
    <property type="project" value="UniProtKB-KW"/>
</dbReference>
<proteinExistence type="inferred from homology"/>
<dbReference type="EMBL" id="CH902620">
    <property type="protein sequence ID" value="EDV32524.1"/>
    <property type="molecule type" value="Genomic_DNA"/>
</dbReference>
<evidence type="ECO:0000313" key="10">
    <source>
        <dbReference type="Proteomes" id="UP000007801"/>
    </source>
</evidence>
<feature type="transmembrane region" description="Helical" evidence="8">
    <location>
        <begin position="173"/>
        <end position="203"/>
    </location>
</feature>
<dbReference type="InterPro" id="IPR013604">
    <property type="entry name" value="7TM_chemorcpt"/>
</dbReference>
<feature type="transmembrane region" description="Helical" evidence="8">
    <location>
        <begin position="283"/>
        <end position="306"/>
    </location>
</feature>
<dbReference type="GO" id="GO:0030424">
    <property type="term" value="C:axon"/>
    <property type="evidence" value="ECO:0007669"/>
    <property type="project" value="TreeGrafter"/>
</dbReference>
<dbReference type="InParanoid" id="B3MKE0"/>
<evidence type="ECO:0000256" key="5">
    <source>
        <dbReference type="ARBA" id="ARBA00023136"/>
    </source>
</evidence>
<evidence type="ECO:0000256" key="6">
    <source>
        <dbReference type="ARBA" id="ARBA00023170"/>
    </source>
</evidence>
<evidence type="ECO:0000256" key="4">
    <source>
        <dbReference type="ARBA" id="ARBA00022989"/>
    </source>
</evidence>
<dbReference type="FunCoup" id="B3MKE0">
    <property type="interactions" value="45"/>
</dbReference>
<feature type="transmembrane region" description="Helical" evidence="8">
    <location>
        <begin position="86"/>
        <end position="105"/>
    </location>
</feature>
<keyword evidence="10" id="KW-1185">Reference proteome</keyword>
<comment type="function">
    <text evidence="8">Gustatory receptor which mediates acceptance or avoidance behavior, depending on its substrates.</text>
</comment>
<keyword evidence="2 8" id="KW-1003">Cell membrane</keyword>
<dbReference type="GO" id="GO:0033041">
    <property type="term" value="F:sweet taste receptor activity"/>
    <property type="evidence" value="ECO:0007669"/>
    <property type="project" value="TreeGrafter"/>
</dbReference>
<sequence length="386" mass="45059">MFRPRRGFCPKLAWLILKSSLYTSWILGLFPFIYDGQRKKMRRSLRLLLYGFILNNISVLLFVFNGVKFKRSRKLEAFQRNTVLELINWLISLLSLVAAVVIHLMNFLGSKKVLKVINEMWSLQQEHFRSYNVLQNCPQFSHIVVQKGFTILAQTGNLLIAHFGMPENESPPYLILFVSLTQIAINLTVMHCFLAILLVYGYLWKINDQLRKMFNYFNGNRRADSSRIRNLLSQYSRLLELSKSIRSVYDLQMALILAGGLAGNIVVIFFMIVYGISLGHSSIFLVIFPQTLIVNIWDFWLSIVVCEITEREGKETSIILKQFTDIEHSDQDIERIVNEFSWLCATGKFRYQLLGLFTINYNMGFHMIITSFLYLLYLVQFDFMNL</sequence>
<feature type="transmembrane region" description="Helical" evidence="8">
    <location>
        <begin position="12"/>
        <end position="33"/>
    </location>
</feature>
<keyword evidence="5 8" id="KW-0472">Membrane</keyword>
<evidence type="ECO:0000256" key="2">
    <source>
        <dbReference type="ARBA" id="ARBA00022475"/>
    </source>
</evidence>
<name>B3MKE0_DROAN</name>
<feature type="transmembrane region" description="Helical" evidence="8">
    <location>
        <begin position="353"/>
        <end position="377"/>
    </location>
</feature>
<feature type="transmembrane region" description="Helical" evidence="8">
    <location>
        <begin position="45"/>
        <end position="65"/>
    </location>
</feature>
<reference evidence="9 10" key="1">
    <citation type="journal article" date="2007" name="Nature">
        <title>Evolution of genes and genomes on the Drosophila phylogeny.</title>
        <authorList>
            <consortium name="Drosophila 12 Genomes Consortium"/>
            <person name="Clark A.G."/>
            <person name="Eisen M.B."/>
            <person name="Smith D.R."/>
            <person name="Bergman C.M."/>
            <person name="Oliver B."/>
            <person name="Markow T.A."/>
            <person name="Kaufman T.C."/>
            <person name="Kellis M."/>
            <person name="Gelbart W."/>
            <person name="Iyer V.N."/>
            <person name="Pollard D.A."/>
            <person name="Sackton T.B."/>
            <person name="Larracuente A.M."/>
            <person name="Singh N.D."/>
            <person name="Abad J.P."/>
            <person name="Abt D.N."/>
            <person name="Adryan B."/>
            <person name="Aguade M."/>
            <person name="Akashi H."/>
            <person name="Anderson W.W."/>
            <person name="Aquadro C.F."/>
            <person name="Ardell D.H."/>
            <person name="Arguello R."/>
            <person name="Artieri C.G."/>
            <person name="Barbash D.A."/>
            <person name="Barker D."/>
            <person name="Barsanti P."/>
            <person name="Batterham P."/>
            <person name="Batzoglou S."/>
            <person name="Begun D."/>
            <person name="Bhutkar A."/>
            <person name="Blanco E."/>
            <person name="Bosak S.A."/>
            <person name="Bradley R.K."/>
            <person name="Brand A.D."/>
            <person name="Brent M.R."/>
            <person name="Brooks A.N."/>
            <person name="Brown R.H."/>
            <person name="Butlin R.K."/>
            <person name="Caggese C."/>
            <person name="Calvi B.R."/>
            <person name="Bernardo de Carvalho A."/>
            <person name="Caspi A."/>
            <person name="Castrezana S."/>
            <person name="Celniker S.E."/>
            <person name="Chang J.L."/>
            <person name="Chapple C."/>
            <person name="Chatterji S."/>
            <person name="Chinwalla A."/>
            <person name="Civetta A."/>
            <person name="Clifton S.W."/>
            <person name="Comeron J.M."/>
            <person name="Costello J.C."/>
            <person name="Coyne J.A."/>
            <person name="Daub J."/>
            <person name="David R.G."/>
            <person name="Delcher A.L."/>
            <person name="Delehaunty K."/>
            <person name="Do C.B."/>
            <person name="Ebling H."/>
            <person name="Edwards K."/>
            <person name="Eickbush T."/>
            <person name="Evans J.D."/>
            <person name="Filipski A."/>
            <person name="Findeiss S."/>
            <person name="Freyhult E."/>
            <person name="Fulton L."/>
            <person name="Fulton R."/>
            <person name="Garcia A.C."/>
            <person name="Gardiner A."/>
            <person name="Garfield D.A."/>
            <person name="Garvin B.E."/>
            <person name="Gibson G."/>
            <person name="Gilbert D."/>
            <person name="Gnerre S."/>
            <person name="Godfrey J."/>
            <person name="Good R."/>
            <person name="Gotea V."/>
            <person name="Gravely B."/>
            <person name="Greenberg A.J."/>
            <person name="Griffiths-Jones S."/>
            <person name="Gross S."/>
            <person name="Guigo R."/>
            <person name="Gustafson E.A."/>
            <person name="Haerty W."/>
            <person name="Hahn M.W."/>
            <person name="Halligan D.L."/>
            <person name="Halpern A.L."/>
            <person name="Halter G.M."/>
            <person name="Han M.V."/>
            <person name="Heger A."/>
            <person name="Hillier L."/>
            <person name="Hinrichs A.S."/>
            <person name="Holmes I."/>
            <person name="Hoskins R.A."/>
            <person name="Hubisz M.J."/>
            <person name="Hultmark D."/>
            <person name="Huntley M.A."/>
            <person name="Jaffe D.B."/>
            <person name="Jagadeeshan S."/>
            <person name="Jeck W.R."/>
            <person name="Johnson J."/>
            <person name="Jones C.D."/>
            <person name="Jordan W.C."/>
            <person name="Karpen G.H."/>
            <person name="Kataoka E."/>
            <person name="Keightley P.D."/>
            <person name="Kheradpour P."/>
            <person name="Kirkness E.F."/>
            <person name="Koerich L.B."/>
            <person name="Kristiansen K."/>
            <person name="Kudrna D."/>
            <person name="Kulathinal R.J."/>
            <person name="Kumar S."/>
            <person name="Kwok R."/>
            <person name="Lander E."/>
            <person name="Langley C.H."/>
            <person name="Lapoint R."/>
            <person name="Lazzaro B.P."/>
            <person name="Lee S.J."/>
            <person name="Levesque L."/>
            <person name="Li R."/>
            <person name="Lin C.F."/>
            <person name="Lin M.F."/>
            <person name="Lindblad-Toh K."/>
            <person name="Llopart A."/>
            <person name="Long M."/>
            <person name="Low L."/>
            <person name="Lozovsky E."/>
            <person name="Lu J."/>
            <person name="Luo M."/>
            <person name="Machado C.A."/>
            <person name="Makalowski W."/>
            <person name="Marzo M."/>
            <person name="Matsuda M."/>
            <person name="Matzkin L."/>
            <person name="McAllister B."/>
            <person name="McBride C.S."/>
            <person name="McKernan B."/>
            <person name="McKernan K."/>
            <person name="Mendez-Lago M."/>
            <person name="Minx P."/>
            <person name="Mollenhauer M.U."/>
            <person name="Montooth K."/>
            <person name="Mount S.M."/>
            <person name="Mu X."/>
            <person name="Myers E."/>
            <person name="Negre B."/>
            <person name="Newfeld S."/>
            <person name="Nielsen R."/>
            <person name="Noor M.A."/>
            <person name="O'Grady P."/>
            <person name="Pachter L."/>
            <person name="Papaceit M."/>
            <person name="Parisi M.J."/>
            <person name="Parisi M."/>
            <person name="Parts L."/>
            <person name="Pedersen J.S."/>
            <person name="Pesole G."/>
            <person name="Phillippy A.M."/>
            <person name="Ponting C.P."/>
            <person name="Pop M."/>
            <person name="Porcelli D."/>
            <person name="Powell J.R."/>
            <person name="Prohaska S."/>
            <person name="Pruitt K."/>
            <person name="Puig M."/>
            <person name="Quesneville H."/>
            <person name="Ram K.R."/>
            <person name="Rand D."/>
            <person name="Rasmussen M.D."/>
            <person name="Reed L.K."/>
            <person name="Reenan R."/>
            <person name="Reily A."/>
            <person name="Remington K.A."/>
            <person name="Rieger T.T."/>
            <person name="Ritchie M.G."/>
            <person name="Robin C."/>
            <person name="Rogers Y.H."/>
            <person name="Rohde C."/>
            <person name="Rozas J."/>
            <person name="Rubenfield M.J."/>
            <person name="Ruiz A."/>
            <person name="Russo S."/>
            <person name="Salzberg S.L."/>
            <person name="Sanchez-Gracia A."/>
            <person name="Saranga D.J."/>
            <person name="Sato H."/>
            <person name="Schaeffer S.W."/>
            <person name="Schatz M.C."/>
            <person name="Schlenke T."/>
            <person name="Schwartz R."/>
            <person name="Segarra C."/>
            <person name="Singh R.S."/>
            <person name="Sirot L."/>
            <person name="Sirota M."/>
            <person name="Sisneros N.B."/>
            <person name="Smith C.D."/>
            <person name="Smith T.F."/>
            <person name="Spieth J."/>
            <person name="Stage D.E."/>
            <person name="Stark A."/>
            <person name="Stephan W."/>
            <person name="Strausberg R.L."/>
            <person name="Strempel S."/>
            <person name="Sturgill D."/>
            <person name="Sutton G."/>
            <person name="Sutton G.G."/>
            <person name="Tao W."/>
            <person name="Teichmann S."/>
            <person name="Tobari Y.N."/>
            <person name="Tomimura Y."/>
            <person name="Tsolas J.M."/>
            <person name="Valente V.L."/>
            <person name="Venter E."/>
            <person name="Venter J.C."/>
            <person name="Vicario S."/>
            <person name="Vieira F.G."/>
            <person name="Vilella A.J."/>
            <person name="Villasante A."/>
            <person name="Walenz B."/>
            <person name="Wang J."/>
            <person name="Wasserman M."/>
            <person name="Watts T."/>
            <person name="Wilson D."/>
            <person name="Wilson R.K."/>
            <person name="Wing R.A."/>
            <person name="Wolfner M.F."/>
            <person name="Wong A."/>
            <person name="Wong G.K."/>
            <person name="Wu C.I."/>
            <person name="Wu G."/>
            <person name="Yamamoto D."/>
            <person name="Yang H.P."/>
            <person name="Yang S.P."/>
            <person name="Yorke J.A."/>
            <person name="Yoshida K."/>
            <person name="Zdobnov E."/>
            <person name="Zhang P."/>
            <person name="Zhang Y."/>
            <person name="Zimin A.V."/>
            <person name="Baldwin J."/>
            <person name="Abdouelleil A."/>
            <person name="Abdulkadir J."/>
            <person name="Abebe A."/>
            <person name="Abera B."/>
            <person name="Abreu J."/>
            <person name="Acer S.C."/>
            <person name="Aftuck L."/>
            <person name="Alexander A."/>
            <person name="An P."/>
            <person name="Anderson E."/>
            <person name="Anderson S."/>
            <person name="Arachi H."/>
            <person name="Azer M."/>
            <person name="Bachantsang P."/>
            <person name="Barry A."/>
            <person name="Bayul T."/>
            <person name="Berlin A."/>
            <person name="Bessette D."/>
            <person name="Bloom T."/>
            <person name="Blye J."/>
            <person name="Boguslavskiy L."/>
            <person name="Bonnet C."/>
            <person name="Boukhgalter B."/>
            <person name="Bourzgui I."/>
            <person name="Brown A."/>
            <person name="Cahill P."/>
            <person name="Channer S."/>
            <person name="Cheshatsang Y."/>
            <person name="Chuda L."/>
            <person name="Citroen M."/>
            <person name="Collymore A."/>
            <person name="Cooke P."/>
            <person name="Costello M."/>
            <person name="D'Aco K."/>
            <person name="Daza R."/>
            <person name="De Haan G."/>
            <person name="DeGray S."/>
            <person name="DeMaso C."/>
            <person name="Dhargay N."/>
            <person name="Dooley K."/>
            <person name="Dooley E."/>
            <person name="Doricent M."/>
            <person name="Dorje P."/>
            <person name="Dorjee K."/>
            <person name="Dupes A."/>
            <person name="Elong R."/>
            <person name="Falk J."/>
            <person name="Farina A."/>
            <person name="Faro S."/>
            <person name="Ferguson D."/>
            <person name="Fisher S."/>
            <person name="Foley C.D."/>
            <person name="Franke A."/>
            <person name="Friedrich D."/>
            <person name="Gadbois L."/>
            <person name="Gearin G."/>
            <person name="Gearin C.R."/>
            <person name="Giannoukos G."/>
            <person name="Goode T."/>
            <person name="Graham J."/>
            <person name="Grandbois E."/>
            <person name="Grewal S."/>
            <person name="Gyaltsen K."/>
            <person name="Hafez N."/>
            <person name="Hagos B."/>
            <person name="Hall J."/>
            <person name="Henson C."/>
            <person name="Hollinger A."/>
            <person name="Honan T."/>
            <person name="Huard M.D."/>
            <person name="Hughes L."/>
            <person name="Hurhula B."/>
            <person name="Husby M.E."/>
            <person name="Kamat A."/>
            <person name="Kanga B."/>
            <person name="Kashin S."/>
            <person name="Khazanovich D."/>
            <person name="Kisner P."/>
            <person name="Lance K."/>
            <person name="Lara M."/>
            <person name="Lee W."/>
            <person name="Lennon N."/>
            <person name="Letendre F."/>
            <person name="LeVine R."/>
            <person name="Lipovsky A."/>
            <person name="Liu X."/>
            <person name="Liu J."/>
            <person name="Liu S."/>
            <person name="Lokyitsang T."/>
            <person name="Lokyitsang Y."/>
            <person name="Lubonja R."/>
            <person name="Lui A."/>
            <person name="MacDonald P."/>
            <person name="Magnisalis V."/>
            <person name="Maru K."/>
            <person name="Matthews C."/>
            <person name="McCusker W."/>
            <person name="McDonough S."/>
            <person name="Mehta T."/>
            <person name="Meldrim J."/>
            <person name="Meneus L."/>
            <person name="Mihai O."/>
            <person name="Mihalev A."/>
            <person name="Mihova T."/>
            <person name="Mittelman R."/>
            <person name="Mlenga V."/>
            <person name="Montmayeur A."/>
            <person name="Mulrain L."/>
            <person name="Navidi A."/>
            <person name="Naylor J."/>
            <person name="Negash T."/>
            <person name="Nguyen T."/>
            <person name="Nguyen N."/>
            <person name="Nicol R."/>
            <person name="Norbu C."/>
            <person name="Norbu N."/>
            <person name="Novod N."/>
            <person name="O'Neill B."/>
            <person name="Osman S."/>
            <person name="Markiewicz E."/>
            <person name="Oyono O.L."/>
            <person name="Patti C."/>
            <person name="Phunkhang P."/>
            <person name="Pierre F."/>
            <person name="Priest M."/>
            <person name="Raghuraman S."/>
            <person name="Rege F."/>
            <person name="Reyes R."/>
            <person name="Rise C."/>
            <person name="Rogov P."/>
            <person name="Ross K."/>
            <person name="Ryan E."/>
            <person name="Settipalli S."/>
            <person name="Shea T."/>
            <person name="Sherpa N."/>
            <person name="Shi L."/>
            <person name="Shih D."/>
            <person name="Sparrow T."/>
            <person name="Spaulding J."/>
            <person name="Stalker J."/>
            <person name="Stange-Thomann N."/>
            <person name="Stavropoulos S."/>
            <person name="Stone C."/>
            <person name="Strader C."/>
            <person name="Tesfaye S."/>
            <person name="Thomson T."/>
            <person name="Thoulutsang Y."/>
            <person name="Thoulutsang D."/>
            <person name="Topham K."/>
            <person name="Topping I."/>
            <person name="Tsamla T."/>
            <person name="Vassiliev H."/>
            <person name="Vo A."/>
            <person name="Wangchuk T."/>
            <person name="Wangdi T."/>
            <person name="Weiand M."/>
            <person name="Wilkinson J."/>
            <person name="Wilson A."/>
            <person name="Yadav S."/>
            <person name="Young G."/>
            <person name="Yu Q."/>
            <person name="Zembek L."/>
            <person name="Zhong D."/>
            <person name="Zimmer A."/>
            <person name="Zwirko Z."/>
            <person name="Jaffe D.B."/>
            <person name="Alvarez P."/>
            <person name="Brockman W."/>
            <person name="Butler J."/>
            <person name="Chin C."/>
            <person name="Gnerre S."/>
            <person name="Grabherr M."/>
            <person name="Kleber M."/>
            <person name="Mauceli E."/>
            <person name="MacCallum I."/>
        </authorList>
    </citation>
    <scope>NUCLEOTIDE SEQUENCE [LARGE SCALE GENOMIC DNA]</scope>
    <source>
        <strain evidence="10">Tucson 14024-0371.13</strain>
    </source>
</reference>
<dbReference type="AlphaFoldDB" id="B3MKE0"/>
<evidence type="ECO:0000256" key="1">
    <source>
        <dbReference type="ARBA" id="ARBA00004651"/>
    </source>
</evidence>
<dbReference type="GO" id="GO:0005886">
    <property type="term" value="C:plasma membrane"/>
    <property type="evidence" value="ECO:0007669"/>
    <property type="project" value="UniProtKB-SubCell"/>
</dbReference>
<evidence type="ECO:0000313" key="9">
    <source>
        <dbReference type="EMBL" id="EDV32524.1"/>
    </source>
</evidence>
<accession>B3MKE0</accession>
<dbReference type="PANTHER" id="PTHR21143">
    <property type="entry name" value="INVERTEBRATE GUSTATORY RECEPTOR"/>
    <property type="match status" value="1"/>
</dbReference>
<keyword evidence="3 8" id="KW-0812">Transmembrane</keyword>
<dbReference type="GO" id="GO:0043025">
    <property type="term" value="C:neuronal cell body"/>
    <property type="evidence" value="ECO:0007669"/>
    <property type="project" value="TreeGrafter"/>
</dbReference>
<dbReference type="GO" id="GO:0030425">
    <property type="term" value="C:dendrite"/>
    <property type="evidence" value="ECO:0007669"/>
    <property type="project" value="TreeGrafter"/>
</dbReference>
<evidence type="ECO:0000256" key="7">
    <source>
        <dbReference type="ARBA" id="ARBA00023224"/>
    </source>
</evidence>
<dbReference type="OMA" id="WLCSHRR"/>
<dbReference type="PANTHER" id="PTHR21143:SF131">
    <property type="entry name" value="GUSTATORY AND ODORANT RECEPTOR 63A-RELATED"/>
    <property type="match status" value="1"/>
</dbReference>
<protein>
    <recommendedName>
        <fullName evidence="8">Gustatory receptor</fullName>
    </recommendedName>
</protein>
<feature type="transmembrane region" description="Helical" evidence="8">
    <location>
        <begin position="253"/>
        <end position="277"/>
    </location>
</feature>
<keyword evidence="7 8" id="KW-0807">Transducer</keyword>
<dbReference type="KEGG" id="dan:6502401"/>
<keyword evidence="4 8" id="KW-1133">Transmembrane helix</keyword>
<evidence type="ECO:0000256" key="8">
    <source>
        <dbReference type="RuleBase" id="RU363108"/>
    </source>
</evidence>
<gene>
    <name evidence="9" type="primary">Dana\GF19650</name>
    <name evidence="9" type="synonym">dana_GLEANR_22055</name>
    <name evidence="9" type="ORF">GF19650</name>
</gene>
<dbReference type="PhylomeDB" id="B3MKE0"/>
<dbReference type="Proteomes" id="UP000007801">
    <property type="component" value="Unassembled WGS sequence"/>
</dbReference>
<dbReference type="OrthoDB" id="8067175at2759"/>
<comment type="subcellular location">
    <subcellularLocation>
        <location evidence="1 8">Cell membrane</location>
        <topology evidence="1 8">Multi-pass membrane protein</topology>
    </subcellularLocation>
</comment>
<organism evidence="9 10">
    <name type="scientific">Drosophila ananassae</name>
    <name type="common">Fruit fly</name>
    <dbReference type="NCBI Taxonomy" id="7217"/>
    <lineage>
        <taxon>Eukaryota</taxon>
        <taxon>Metazoa</taxon>
        <taxon>Ecdysozoa</taxon>
        <taxon>Arthropoda</taxon>
        <taxon>Hexapoda</taxon>
        <taxon>Insecta</taxon>
        <taxon>Pterygota</taxon>
        <taxon>Neoptera</taxon>
        <taxon>Endopterygota</taxon>
        <taxon>Diptera</taxon>
        <taxon>Brachycera</taxon>
        <taxon>Muscomorpha</taxon>
        <taxon>Ephydroidea</taxon>
        <taxon>Drosophilidae</taxon>
        <taxon>Drosophila</taxon>
        <taxon>Sophophora</taxon>
    </lineage>
</organism>
<comment type="similarity">
    <text evidence="8">Belongs to the insect chemoreceptor superfamily. Gustatory receptor (GR) family.</text>
</comment>
<dbReference type="Pfam" id="PF08395">
    <property type="entry name" value="7tm_7"/>
    <property type="match status" value="1"/>
</dbReference>